<dbReference type="EMBL" id="CP031038">
    <property type="protein sequence ID" value="QDZ21353.1"/>
    <property type="molecule type" value="Genomic_DNA"/>
</dbReference>
<feature type="domain" description="ABC transporter" evidence="12">
    <location>
        <begin position="384"/>
        <end position="628"/>
    </location>
</feature>
<keyword evidence="15" id="KW-1185">Reference proteome</keyword>
<dbReference type="Gene3D" id="1.20.1560.10">
    <property type="entry name" value="ABC transporter type 1, transmembrane domain"/>
    <property type="match status" value="1"/>
</dbReference>
<dbReference type="SMART" id="SM00382">
    <property type="entry name" value="AAA"/>
    <property type="match status" value="1"/>
</dbReference>
<reference evidence="14 15" key="1">
    <citation type="submission" date="2018-07" db="EMBL/GenBank/DDBJ databases">
        <title>The complete nuclear genome of the prasinophyte Chloropicon primus (CCMP1205).</title>
        <authorList>
            <person name="Pombert J.-F."/>
            <person name="Otis C."/>
            <person name="Turmel M."/>
            <person name="Lemieux C."/>
        </authorList>
    </citation>
    <scope>NUCLEOTIDE SEQUENCE [LARGE SCALE GENOMIC DNA]</scope>
    <source>
        <strain evidence="14 15">CCMP1205</strain>
    </source>
</reference>
<accession>A0A5B8MLK1</accession>
<evidence type="ECO:0000256" key="11">
    <source>
        <dbReference type="SAM" id="Phobius"/>
    </source>
</evidence>
<keyword evidence="9 11" id="KW-0472">Membrane</keyword>
<dbReference type="InterPro" id="IPR017871">
    <property type="entry name" value="ABC_transporter-like_CS"/>
</dbReference>
<dbReference type="GO" id="GO:0012505">
    <property type="term" value="C:endomembrane system"/>
    <property type="evidence" value="ECO:0007669"/>
    <property type="project" value="UniProtKB-SubCell"/>
</dbReference>
<name>A0A5B8MLK1_9CHLO</name>
<dbReference type="AlphaFoldDB" id="A0A5B8MLK1"/>
<evidence type="ECO:0000259" key="12">
    <source>
        <dbReference type="PROSITE" id="PS50893"/>
    </source>
</evidence>
<keyword evidence="6 14" id="KW-0067">ATP-binding</keyword>
<evidence type="ECO:0000256" key="8">
    <source>
        <dbReference type="ARBA" id="ARBA00022989"/>
    </source>
</evidence>
<feature type="region of interest" description="Disordered" evidence="10">
    <location>
        <begin position="1"/>
        <end position="27"/>
    </location>
</feature>
<dbReference type="Proteomes" id="UP000316726">
    <property type="component" value="Chromosome 5"/>
</dbReference>
<dbReference type="Pfam" id="PF00005">
    <property type="entry name" value="ABC_tran"/>
    <property type="match status" value="1"/>
</dbReference>
<evidence type="ECO:0000256" key="3">
    <source>
        <dbReference type="ARBA" id="ARBA00022448"/>
    </source>
</evidence>
<dbReference type="Gene3D" id="3.40.50.300">
    <property type="entry name" value="P-loop containing nucleotide triphosphate hydrolases"/>
    <property type="match status" value="1"/>
</dbReference>
<dbReference type="PROSITE" id="PS00211">
    <property type="entry name" value="ABC_TRANSPORTER_1"/>
    <property type="match status" value="1"/>
</dbReference>
<keyword evidence="8 11" id="KW-1133">Transmembrane helix</keyword>
<dbReference type="OrthoDB" id="6500128at2759"/>
<feature type="region of interest" description="Disordered" evidence="10">
    <location>
        <begin position="350"/>
        <end position="380"/>
    </location>
</feature>
<evidence type="ECO:0000256" key="5">
    <source>
        <dbReference type="ARBA" id="ARBA00022741"/>
    </source>
</evidence>
<protein>
    <submittedName>
        <fullName evidence="14">ATP-binding cassette transporter</fullName>
    </submittedName>
</protein>
<dbReference type="InterPro" id="IPR011527">
    <property type="entry name" value="ABC1_TM_dom"/>
</dbReference>
<evidence type="ECO:0000256" key="1">
    <source>
        <dbReference type="ARBA" id="ARBA00004127"/>
    </source>
</evidence>
<feature type="compositionally biased region" description="Basic and acidic residues" evidence="10">
    <location>
        <begin position="357"/>
        <end position="374"/>
    </location>
</feature>
<feature type="transmembrane region" description="Helical" evidence="11">
    <location>
        <begin position="46"/>
        <end position="68"/>
    </location>
</feature>
<sequence>MEEALDEPLLEERRRSGSASTQASREDDGAGVKRWTIRRVVLQESAWLALGCVVLLIRMPFSIAMPYFQALVLAKLAGHERHEVWSTIKFMAGAGCIDAVLDFWCVYLFSYTKSRLIKSLRLKLFEKVLAQEIGYFDVTPSGELSSRLTTDIATLANDMTWVFRFSIEAVARILGVSLTLFHTDWRLALVTCTAVPLLAGANRLYSKFLRENAIRVQDSLAKANSVAQEVLSCFRVVYSFANEKYEYQRYQKEVSKNFHLNVKQAIIDGFYYMFVSTFLMNTAVRVLIIGYGAHLFFAGEIDFEKLSRFVFFLDMLQNWCNMLFDSFSNLIKSGGASAKVFEILNRTGAAGRGKGGAGDDRRGDDEGEPLDQRNDAAGSGQGHVAFENVHFSYPARPGDIVLKGITFEAEAGKTLAIIGRSGSGKSTLIHLIENFYQPSAGRVLLDGRDVHSFEHTRLHSIVSIVNQDTVLFGGTIYDNITYSVHNSGEPLLARELMPRVVEAAKVANIHDFISSLPEGYDTEVGERGVQLSGGQRQRIAIARAVLMNPRVLLLDEATSSLDNESEKAVKDALDRVMENKTVIVVAHRLSTIMNAHSILVMEDGAIVDCGPPSGMQDRLRSGAADMEILE</sequence>
<dbReference type="InterPro" id="IPR003593">
    <property type="entry name" value="AAA+_ATPase"/>
</dbReference>
<dbReference type="SUPFAM" id="SSF90123">
    <property type="entry name" value="ABC transporter transmembrane region"/>
    <property type="match status" value="1"/>
</dbReference>
<proteinExistence type="inferred from homology"/>
<dbReference type="PANTHER" id="PTHR43394">
    <property type="entry name" value="ATP-DEPENDENT PERMEASE MDL1, MITOCHONDRIAL"/>
    <property type="match status" value="1"/>
</dbReference>
<evidence type="ECO:0000259" key="13">
    <source>
        <dbReference type="PROSITE" id="PS50929"/>
    </source>
</evidence>
<dbReference type="PANTHER" id="PTHR43394:SF1">
    <property type="entry name" value="ATP-BINDING CASSETTE SUB-FAMILY B MEMBER 10, MITOCHONDRIAL"/>
    <property type="match status" value="1"/>
</dbReference>
<feature type="transmembrane region" description="Helical" evidence="11">
    <location>
        <begin position="270"/>
        <end position="297"/>
    </location>
</feature>
<evidence type="ECO:0000256" key="7">
    <source>
        <dbReference type="ARBA" id="ARBA00022967"/>
    </source>
</evidence>
<dbReference type="SUPFAM" id="SSF52540">
    <property type="entry name" value="P-loop containing nucleoside triphosphate hydrolases"/>
    <property type="match status" value="1"/>
</dbReference>
<dbReference type="STRING" id="1764295.A0A5B8MLK1"/>
<dbReference type="PROSITE" id="PS50893">
    <property type="entry name" value="ABC_TRANSPORTER_2"/>
    <property type="match status" value="1"/>
</dbReference>
<dbReference type="CDD" id="cd18572">
    <property type="entry name" value="ABC_6TM_TAP"/>
    <property type="match status" value="1"/>
</dbReference>
<dbReference type="InterPro" id="IPR039421">
    <property type="entry name" value="Type_1_exporter"/>
</dbReference>
<dbReference type="GO" id="GO:0005743">
    <property type="term" value="C:mitochondrial inner membrane"/>
    <property type="evidence" value="ECO:0007669"/>
    <property type="project" value="TreeGrafter"/>
</dbReference>
<dbReference type="GO" id="GO:0005524">
    <property type="term" value="F:ATP binding"/>
    <property type="evidence" value="ECO:0007669"/>
    <property type="project" value="UniProtKB-KW"/>
</dbReference>
<dbReference type="InterPro" id="IPR036640">
    <property type="entry name" value="ABC1_TM_sf"/>
</dbReference>
<feature type="domain" description="ABC transmembrane type-1" evidence="13">
    <location>
        <begin position="49"/>
        <end position="332"/>
    </location>
</feature>
<keyword evidence="3" id="KW-0813">Transport</keyword>
<dbReference type="InterPro" id="IPR027417">
    <property type="entry name" value="P-loop_NTPase"/>
</dbReference>
<evidence type="ECO:0000256" key="10">
    <source>
        <dbReference type="SAM" id="MobiDB-lite"/>
    </source>
</evidence>
<dbReference type="FunFam" id="3.40.50.300:FF:000140">
    <property type="entry name" value="Lipid A export ATP-binding/permease protein MsbA"/>
    <property type="match status" value="1"/>
</dbReference>
<dbReference type="FunFam" id="1.20.1560.10:FF:000215">
    <property type="entry name" value="ABC transporter B family member 4"/>
    <property type="match status" value="1"/>
</dbReference>
<keyword evidence="5" id="KW-0547">Nucleotide-binding</keyword>
<evidence type="ECO:0000256" key="2">
    <source>
        <dbReference type="ARBA" id="ARBA00006493"/>
    </source>
</evidence>
<feature type="transmembrane region" description="Helical" evidence="11">
    <location>
        <begin position="88"/>
        <end position="109"/>
    </location>
</feature>
<keyword evidence="4 11" id="KW-0812">Transmembrane</keyword>
<dbReference type="PROSITE" id="PS50929">
    <property type="entry name" value="ABC_TM1F"/>
    <property type="match status" value="1"/>
</dbReference>
<evidence type="ECO:0000256" key="9">
    <source>
        <dbReference type="ARBA" id="ARBA00023136"/>
    </source>
</evidence>
<dbReference type="GO" id="GO:0015421">
    <property type="term" value="F:ABC-type oligopeptide transporter activity"/>
    <property type="evidence" value="ECO:0007669"/>
    <property type="project" value="TreeGrafter"/>
</dbReference>
<evidence type="ECO:0000256" key="4">
    <source>
        <dbReference type="ARBA" id="ARBA00022692"/>
    </source>
</evidence>
<evidence type="ECO:0000256" key="6">
    <source>
        <dbReference type="ARBA" id="ARBA00022840"/>
    </source>
</evidence>
<evidence type="ECO:0000313" key="14">
    <source>
        <dbReference type="EMBL" id="QDZ21353.1"/>
    </source>
</evidence>
<gene>
    <name evidence="14" type="ORF">A3770_05p38710</name>
</gene>
<dbReference type="InterPro" id="IPR003439">
    <property type="entry name" value="ABC_transporter-like_ATP-bd"/>
</dbReference>
<dbReference type="Pfam" id="PF00664">
    <property type="entry name" value="ABC_membrane"/>
    <property type="match status" value="1"/>
</dbReference>
<keyword evidence="7" id="KW-1278">Translocase</keyword>
<dbReference type="GO" id="GO:0090374">
    <property type="term" value="P:oligopeptide export from mitochondrion"/>
    <property type="evidence" value="ECO:0007669"/>
    <property type="project" value="TreeGrafter"/>
</dbReference>
<evidence type="ECO:0000313" key="15">
    <source>
        <dbReference type="Proteomes" id="UP000316726"/>
    </source>
</evidence>
<organism evidence="14 15">
    <name type="scientific">Chloropicon primus</name>
    <dbReference type="NCBI Taxonomy" id="1764295"/>
    <lineage>
        <taxon>Eukaryota</taxon>
        <taxon>Viridiplantae</taxon>
        <taxon>Chlorophyta</taxon>
        <taxon>Chloropicophyceae</taxon>
        <taxon>Chloropicales</taxon>
        <taxon>Chloropicaceae</taxon>
        <taxon>Chloropicon</taxon>
    </lineage>
</organism>
<dbReference type="GO" id="GO:0016887">
    <property type="term" value="F:ATP hydrolysis activity"/>
    <property type="evidence" value="ECO:0007669"/>
    <property type="project" value="InterPro"/>
</dbReference>
<comment type="similarity">
    <text evidence="2">Belongs to the ABC transporter superfamily. ABCB family. MHC peptide exporter (TC 3.A.1.209) subfamily.</text>
</comment>
<comment type="subcellular location">
    <subcellularLocation>
        <location evidence="1">Endomembrane system</location>
        <topology evidence="1">Multi-pass membrane protein</topology>
    </subcellularLocation>
</comment>